<keyword evidence="1" id="KW-0689">Ribosomal protein</keyword>
<evidence type="ECO:0000256" key="2">
    <source>
        <dbReference type="ARBA" id="ARBA00023274"/>
    </source>
</evidence>
<reference evidence="4" key="1">
    <citation type="journal article" date="2015" name="Nature">
        <title>Complex archaea that bridge the gap between prokaryotes and eukaryotes.</title>
        <authorList>
            <person name="Spang A."/>
            <person name="Saw J.H."/>
            <person name="Jorgensen S.L."/>
            <person name="Zaremba-Niedzwiedzka K."/>
            <person name="Martijn J."/>
            <person name="Lind A.E."/>
            <person name="van Eijk R."/>
            <person name="Schleper C."/>
            <person name="Guy L."/>
            <person name="Ettema T.J."/>
        </authorList>
    </citation>
    <scope>NUCLEOTIDE SEQUENCE</scope>
</reference>
<name>A0A0F9RJN5_9ZZZZ</name>
<dbReference type="GO" id="GO:0006412">
    <property type="term" value="P:translation"/>
    <property type="evidence" value="ECO:0007669"/>
    <property type="project" value="InterPro"/>
</dbReference>
<evidence type="ECO:0000256" key="3">
    <source>
        <dbReference type="SAM" id="MobiDB-lite"/>
    </source>
</evidence>
<organism evidence="4">
    <name type="scientific">marine sediment metagenome</name>
    <dbReference type="NCBI Taxonomy" id="412755"/>
    <lineage>
        <taxon>unclassified sequences</taxon>
        <taxon>metagenomes</taxon>
        <taxon>ecological metagenomes</taxon>
    </lineage>
</organism>
<evidence type="ECO:0000313" key="4">
    <source>
        <dbReference type="EMBL" id="KKN50047.1"/>
    </source>
</evidence>
<accession>A0A0F9RJN5</accession>
<proteinExistence type="predicted"/>
<dbReference type="EMBL" id="LAZR01001137">
    <property type="protein sequence ID" value="KKN50047.1"/>
    <property type="molecule type" value="Genomic_DNA"/>
</dbReference>
<feature type="region of interest" description="Disordered" evidence="3">
    <location>
        <begin position="1"/>
        <end position="68"/>
    </location>
</feature>
<keyword evidence="2" id="KW-0687">Ribonucleoprotein</keyword>
<dbReference type="AlphaFoldDB" id="A0A0F9RJN5"/>
<gene>
    <name evidence="4" type="ORF">LCGC14_0636730</name>
</gene>
<dbReference type="GO" id="GO:0003735">
    <property type="term" value="F:structural constituent of ribosome"/>
    <property type="evidence" value="ECO:0007669"/>
    <property type="project" value="InterPro"/>
</dbReference>
<evidence type="ECO:0008006" key="5">
    <source>
        <dbReference type="Google" id="ProtNLM"/>
    </source>
</evidence>
<dbReference type="GO" id="GO:1990904">
    <property type="term" value="C:ribonucleoprotein complex"/>
    <property type="evidence" value="ECO:0007669"/>
    <property type="project" value="UniProtKB-KW"/>
</dbReference>
<evidence type="ECO:0000256" key="1">
    <source>
        <dbReference type="ARBA" id="ARBA00022980"/>
    </source>
</evidence>
<protein>
    <recommendedName>
        <fullName evidence="5">30S ribosomal protein S30e</fullName>
    </recommendedName>
</protein>
<dbReference type="InterPro" id="IPR006846">
    <property type="entry name" value="Ribosomal_eS30"/>
</dbReference>
<sequence length="68" mass="7776">MPGSHGSLTKAGKVRMQTPKISRSGVNSRKKKPPRMRYRDLYKNRIINNKFGGQQESLGAKRAQYSRK</sequence>
<dbReference type="GO" id="GO:0005840">
    <property type="term" value="C:ribosome"/>
    <property type="evidence" value="ECO:0007669"/>
    <property type="project" value="UniProtKB-KW"/>
</dbReference>
<comment type="caution">
    <text evidence="4">The sequence shown here is derived from an EMBL/GenBank/DDBJ whole genome shotgun (WGS) entry which is preliminary data.</text>
</comment>
<dbReference type="Pfam" id="PF04758">
    <property type="entry name" value="Ribosomal_S30"/>
    <property type="match status" value="1"/>
</dbReference>